<dbReference type="GeneID" id="17272666"/>
<evidence type="ECO:0008006" key="4">
    <source>
        <dbReference type="Google" id="ProtNLM"/>
    </source>
</evidence>
<reference evidence="3" key="1">
    <citation type="journal article" date="2013" name="Nature">
        <title>Pan genome of the phytoplankton Emiliania underpins its global distribution.</title>
        <authorList>
            <person name="Read B.A."/>
            <person name="Kegel J."/>
            <person name="Klute M.J."/>
            <person name="Kuo A."/>
            <person name="Lefebvre S.C."/>
            <person name="Maumus F."/>
            <person name="Mayer C."/>
            <person name="Miller J."/>
            <person name="Monier A."/>
            <person name="Salamov A."/>
            <person name="Young J."/>
            <person name="Aguilar M."/>
            <person name="Claverie J.M."/>
            <person name="Frickenhaus S."/>
            <person name="Gonzalez K."/>
            <person name="Herman E.K."/>
            <person name="Lin Y.C."/>
            <person name="Napier J."/>
            <person name="Ogata H."/>
            <person name="Sarno A.F."/>
            <person name="Shmutz J."/>
            <person name="Schroeder D."/>
            <person name="de Vargas C."/>
            <person name="Verret F."/>
            <person name="von Dassow P."/>
            <person name="Valentin K."/>
            <person name="Van de Peer Y."/>
            <person name="Wheeler G."/>
            <person name="Dacks J.B."/>
            <person name="Delwiche C.F."/>
            <person name="Dyhrman S.T."/>
            <person name="Glockner G."/>
            <person name="John U."/>
            <person name="Richards T."/>
            <person name="Worden A.Z."/>
            <person name="Zhang X."/>
            <person name="Grigoriev I.V."/>
            <person name="Allen A.E."/>
            <person name="Bidle K."/>
            <person name="Borodovsky M."/>
            <person name="Bowler C."/>
            <person name="Brownlee C."/>
            <person name="Cock J.M."/>
            <person name="Elias M."/>
            <person name="Gladyshev V.N."/>
            <person name="Groth M."/>
            <person name="Guda C."/>
            <person name="Hadaegh A."/>
            <person name="Iglesias-Rodriguez M.D."/>
            <person name="Jenkins J."/>
            <person name="Jones B.M."/>
            <person name="Lawson T."/>
            <person name="Leese F."/>
            <person name="Lindquist E."/>
            <person name="Lobanov A."/>
            <person name="Lomsadze A."/>
            <person name="Malik S.B."/>
            <person name="Marsh M.E."/>
            <person name="Mackinder L."/>
            <person name="Mock T."/>
            <person name="Mueller-Roeber B."/>
            <person name="Pagarete A."/>
            <person name="Parker M."/>
            <person name="Probert I."/>
            <person name="Quesneville H."/>
            <person name="Raines C."/>
            <person name="Rensing S.A."/>
            <person name="Riano-Pachon D.M."/>
            <person name="Richier S."/>
            <person name="Rokitta S."/>
            <person name="Shiraiwa Y."/>
            <person name="Soanes D.M."/>
            <person name="van der Giezen M."/>
            <person name="Wahlund T.M."/>
            <person name="Williams B."/>
            <person name="Wilson W."/>
            <person name="Wolfe G."/>
            <person name="Wurch L.L."/>
        </authorList>
    </citation>
    <scope>NUCLEOTIDE SEQUENCE</scope>
</reference>
<protein>
    <recommendedName>
        <fullName evidence="4">TLC domain-containing protein</fullName>
    </recommendedName>
</protein>
<keyword evidence="1" id="KW-0472">Membrane</keyword>
<keyword evidence="1" id="KW-0812">Transmembrane</keyword>
<feature type="transmembrane region" description="Helical" evidence="1">
    <location>
        <begin position="31"/>
        <end position="52"/>
    </location>
</feature>
<keyword evidence="3" id="KW-1185">Reference proteome</keyword>
<dbReference type="HOGENOM" id="CLU_1055352_0_0_1"/>
<evidence type="ECO:0000256" key="1">
    <source>
        <dbReference type="SAM" id="Phobius"/>
    </source>
</evidence>
<dbReference type="AlphaFoldDB" id="A0A0D3JUD5"/>
<dbReference type="EnsemblProtists" id="EOD27120">
    <property type="protein sequence ID" value="EOD27120"/>
    <property type="gene ID" value="EMIHUDRAFT_205047"/>
</dbReference>
<evidence type="ECO:0000313" key="2">
    <source>
        <dbReference type="EnsemblProtists" id="EOD27120"/>
    </source>
</evidence>
<evidence type="ECO:0000313" key="3">
    <source>
        <dbReference type="Proteomes" id="UP000013827"/>
    </source>
</evidence>
<feature type="transmembrane region" description="Helical" evidence="1">
    <location>
        <begin position="64"/>
        <end position="88"/>
    </location>
</feature>
<proteinExistence type="predicted"/>
<dbReference type="RefSeq" id="XP_005779549.1">
    <property type="nucleotide sequence ID" value="XM_005779492.1"/>
</dbReference>
<accession>A0A0D3JUD5</accession>
<dbReference type="PaxDb" id="2903-EOD27120"/>
<sequence length="264" mass="27784">MLGARSGGILTGEDVDNIRNMLFDADAGGDVVFLVNAFAAYAAARLAIEFVLPGKLRGYTHQQYVVTLAHQVVVLPVLAVCWAAGLLASGGSASGGPSEAPGLIYLLTGAYVMSDSLVNYSPISAAIAGSAGPPTFSWGVHAHHGFTLLLCLLGTTLPPWLEVEGAVAILLGEAGSLWITITLLRPTRTNFLLRLLTFFASRLCAVPIAIDVLRQCESPLTFYPLLAGVAGLVYDNVRTLLRMRYHARQAAAGGGVAEHGSWPL</sequence>
<organism evidence="2 3">
    <name type="scientific">Emiliania huxleyi (strain CCMP1516)</name>
    <dbReference type="NCBI Taxonomy" id="280463"/>
    <lineage>
        <taxon>Eukaryota</taxon>
        <taxon>Haptista</taxon>
        <taxon>Haptophyta</taxon>
        <taxon>Prymnesiophyceae</taxon>
        <taxon>Isochrysidales</taxon>
        <taxon>Noelaerhabdaceae</taxon>
        <taxon>Emiliania</taxon>
    </lineage>
</organism>
<name>A0A0D3JUD5_EMIH1</name>
<dbReference type="Proteomes" id="UP000013827">
    <property type="component" value="Unassembled WGS sequence"/>
</dbReference>
<feature type="transmembrane region" description="Helical" evidence="1">
    <location>
        <begin position="191"/>
        <end position="210"/>
    </location>
</feature>
<feature type="transmembrane region" description="Helical" evidence="1">
    <location>
        <begin position="165"/>
        <end position="184"/>
    </location>
</feature>
<dbReference type="KEGG" id="ehx:EMIHUDRAFT_205047"/>
<feature type="transmembrane region" description="Helical" evidence="1">
    <location>
        <begin position="222"/>
        <end position="241"/>
    </location>
</feature>
<keyword evidence="1" id="KW-1133">Transmembrane helix</keyword>
<reference evidence="2" key="2">
    <citation type="submission" date="2024-10" db="UniProtKB">
        <authorList>
            <consortium name="EnsemblProtists"/>
        </authorList>
    </citation>
    <scope>IDENTIFICATION</scope>
</reference>